<organism evidence="2 3">
    <name type="scientific">Tuber magnatum</name>
    <name type="common">white Piedmont truffle</name>
    <dbReference type="NCBI Taxonomy" id="42249"/>
    <lineage>
        <taxon>Eukaryota</taxon>
        <taxon>Fungi</taxon>
        <taxon>Dikarya</taxon>
        <taxon>Ascomycota</taxon>
        <taxon>Pezizomycotina</taxon>
        <taxon>Pezizomycetes</taxon>
        <taxon>Pezizales</taxon>
        <taxon>Tuberaceae</taxon>
        <taxon>Tuber</taxon>
    </lineage>
</organism>
<name>A0A317SDH9_9PEZI</name>
<keyword evidence="3" id="KW-1185">Reference proteome</keyword>
<evidence type="ECO:0000313" key="2">
    <source>
        <dbReference type="EMBL" id="PWW72542.1"/>
    </source>
</evidence>
<protein>
    <submittedName>
        <fullName evidence="2">Uncharacterized protein</fullName>
    </submittedName>
</protein>
<sequence length="242" mass="26888">MPHPPYQIATPNKMCSTTGGTHSRARGGVNKRRCNHQISRQLGSGIGARNRRRRSGGGTSRFTTPPHRQKPRVQPHRAQDPASRKRRMPPKATALPRRHPPPPSPSKEGATHCYFPQMRVRKKPATRNHKTPESSHSRAPCSMGEKSIATHKLGKPEQNPIPHSDELHVTTSRLSTTSKAMKTCETSCKECISIIEKHTLGWSYVQIGEAFGMSKSIASQIAQKTEKTFQARPIPTSTYVPE</sequence>
<reference evidence="2 3" key="1">
    <citation type="submission" date="2018-03" db="EMBL/GenBank/DDBJ databases">
        <title>Genomes of Pezizomycetes fungi and the evolution of truffles.</title>
        <authorList>
            <person name="Murat C."/>
            <person name="Payen T."/>
            <person name="Noel B."/>
            <person name="Kuo A."/>
            <person name="Martin F.M."/>
        </authorList>
    </citation>
    <scope>NUCLEOTIDE SEQUENCE [LARGE SCALE GENOMIC DNA]</scope>
    <source>
        <strain evidence="2">091103-1</strain>
    </source>
</reference>
<comment type="caution">
    <text evidence="2">The sequence shown here is derived from an EMBL/GenBank/DDBJ whole genome shotgun (WGS) entry which is preliminary data.</text>
</comment>
<feature type="compositionally biased region" description="Basic residues" evidence="1">
    <location>
        <begin position="23"/>
        <end position="35"/>
    </location>
</feature>
<proteinExistence type="predicted"/>
<feature type="compositionally biased region" description="Basic residues" evidence="1">
    <location>
        <begin position="119"/>
        <end position="129"/>
    </location>
</feature>
<gene>
    <name evidence="2" type="ORF">C7212DRAFT_347912</name>
</gene>
<dbReference type="EMBL" id="PYWC01000102">
    <property type="protein sequence ID" value="PWW72542.1"/>
    <property type="molecule type" value="Genomic_DNA"/>
</dbReference>
<evidence type="ECO:0000256" key="1">
    <source>
        <dbReference type="SAM" id="MobiDB-lite"/>
    </source>
</evidence>
<accession>A0A317SDH9</accession>
<dbReference type="AlphaFoldDB" id="A0A317SDH9"/>
<feature type="compositionally biased region" description="Polar residues" evidence="1">
    <location>
        <begin position="9"/>
        <end position="21"/>
    </location>
</feature>
<evidence type="ECO:0000313" key="3">
    <source>
        <dbReference type="Proteomes" id="UP000246991"/>
    </source>
</evidence>
<feature type="region of interest" description="Disordered" evidence="1">
    <location>
        <begin position="1"/>
        <end position="144"/>
    </location>
</feature>
<dbReference type="Proteomes" id="UP000246991">
    <property type="component" value="Unassembled WGS sequence"/>
</dbReference>